<evidence type="ECO:0000313" key="2">
    <source>
        <dbReference type="EMBL" id="TNN45444.1"/>
    </source>
</evidence>
<sequence length="79" mass="8347">MSRLSCCFSSYVIWRASSPRSHAALGIAGVLKRHDRAVNGRLYVTTKSRSSPLKSALLAGDGSSTGTSGIFANLFSNTP</sequence>
<protein>
    <submittedName>
        <fullName evidence="2">Uncharacterized protein</fullName>
    </submittedName>
</protein>
<proteinExistence type="predicted"/>
<evidence type="ECO:0000313" key="3">
    <source>
        <dbReference type="Proteomes" id="UP000314294"/>
    </source>
</evidence>
<gene>
    <name evidence="2" type="ORF">EYF80_044349</name>
</gene>
<comment type="caution">
    <text evidence="2">The sequence shown here is derived from an EMBL/GenBank/DDBJ whole genome shotgun (WGS) entry which is preliminary data.</text>
</comment>
<feature type="compositionally biased region" description="Polar residues" evidence="1">
    <location>
        <begin position="62"/>
        <end position="79"/>
    </location>
</feature>
<name>A0A4Z2FY29_9TELE</name>
<dbReference type="Proteomes" id="UP000314294">
    <property type="component" value="Unassembled WGS sequence"/>
</dbReference>
<feature type="region of interest" description="Disordered" evidence="1">
    <location>
        <begin position="59"/>
        <end position="79"/>
    </location>
</feature>
<accession>A0A4Z2FY29</accession>
<reference evidence="2 3" key="1">
    <citation type="submission" date="2019-03" db="EMBL/GenBank/DDBJ databases">
        <title>First draft genome of Liparis tanakae, snailfish: a comprehensive survey of snailfish specific genes.</title>
        <authorList>
            <person name="Kim W."/>
            <person name="Song I."/>
            <person name="Jeong J.-H."/>
            <person name="Kim D."/>
            <person name="Kim S."/>
            <person name="Ryu S."/>
            <person name="Song J.Y."/>
            <person name="Lee S.K."/>
        </authorList>
    </citation>
    <scope>NUCLEOTIDE SEQUENCE [LARGE SCALE GENOMIC DNA]</scope>
    <source>
        <tissue evidence="2">Muscle</tissue>
    </source>
</reference>
<evidence type="ECO:0000256" key="1">
    <source>
        <dbReference type="SAM" id="MobiDB-lite"/>
    </source>
</evidence>
<dbReference type="AlphaFoldDB" id="A0A4Z2FY29"/>
<dbReference type="EMBL" id="SRLO01000846">
    <property type="protein sequence ID" value="TNN45444.1"/>
    <property type="molecule type" value="Genomic_DNA"/>
</dbReference>
<keyword evidence="3" id="KW-1185">Reference proteome</keyword>
<organism evidence="2 3">
    <name type="scientific">Liparis tanakae</name>
    <name type="common">Tanaka's snailfish</name>
    <dbReference type="NCBI Taxonomy" id="230148"/>
    <lineage>
        <taxon>Eukaryota</taxon>
        <taxon>Metazoa</taxon>
        <taxon>Chordata</taxon>
        <taxon>Craniata</taxon>
        <taxon>Vertebrata</taxon>
        <taxon>Euteleostomi</taxon>
        <taxon>Actinopterygii</taxon>
        <taxon>Neopterygii</taxon>
        <taxon>Teleostei</taxon>
        <taxon>Neoteleostei</taxon>
        <taxon>Acanthomorphata</taxon>
        <taxon>Eupercaria</taxon>
        <taxon>Perciformes</taxon>
        <taxon>Cottioidei</taxon>
        <taxon>Cottales</taxon>
        <taxon>Liparidae</taxon>
        <taxon>Liparis</taxon>
    </lineage>
</organism>